<keyword evidence="1" id="KW-0812">Transmembrane</keyword>
<comment type="caution">
    <text evidence="2">The sequence shown here is derived from an EMBL/GenBank/DDBJ whole genome shotgun (WGS) entry which is preliminary data.</text>
</comment>
<protein>
    <recommendedName>
        <fullName evidence="3">Type II secretion system protein M</fullName>
    </recommendedName>
</protein>
<sequence>MKPHASLSQSLQKLTTPLGHAFQNLSRRDQIALLILAMFLLFFVVGVGGWTLHSKANQAQKKYDDTMADVFWLRSQAGNINPNQTQQVSQADAIKQILTQSGIVNAQVVENGNTIQVAFSHAQASVITNIFNQFEQQGIRIQQLQINQPALDKLEVQSVLSINS</sequence>
<dbReference type="Pfam" id="PF04612">
    <property type="entry name" value="T2SSM"/>
    <property type="match status" value="1"/>
</dbReference>
<evidence type="ECO:0000313" key="2">
    <source>
        <dbReference type="EMBL" id="OBX62216.1"/>
    </source>
</evidence>
<gene>
    <name evidence="2" type="ORF">A9299_03140</name>
</gene>
<dbReference type="InterPro" id="IPR007690">
    <property type="entry name" value="T2SS_GspM"/>
</dbReference>
<dbReference type="AlphaFoldDB" id="A0AA91FKV6"/>
<reference evidence="2" key="1">
    <citation type="submission" date="2016-06" db="EMBL/GenBank/DDBJ databases">
        <title>Draft genome of Moraxella osloensis CCUG 67237.</title>
        <authorList>
            <person name="Salva-Serra F."/>
            <person name="Engstrom-Jakobsson H."/>
            <person name="Thorell K."/>
            <person name="Gonzales-Siles L."/>
            <person name="Karlsson R."/>
            <person name="Boulund F."/>
            <person name="Engstrand L."/>
            <person name="Kristiansson E."/>
            <person name="Moore E."/>
        </authorList>
    </citation>
    <scope>NUCLEOTIDE SEQUENCE [LARGE SCALE GENOMIC DNA]</scope>
    <source>
        <strain evidence="2">CCUG 67237</strain>
    </source>
</reference>
<keyword evidence="1" id="KW-1133">Transmembrane helix</keyword>
<organism evidence="2">
    <name type="scientific">Faucicola osloensis</name>
    <name type="common">Moraxella osloensis</name>
    <dbReference type="NCBI Taxonomy" id="34062"/>
    <lineage>
        <taxon>Bacteria</taxon>
        <taxon>Pseudomonadati</taxon>
        <taxon>Pseudomonadota</taxon>
        <taxon>Gammaproteobacteria</taxon>
        <taxon>Moraxellales</taxon>
        <taxon>Moraxellaceae</taxon>
        <taxon>Faucicola</taxon>
    </lineage>
</organism>
<accession>A0AA91FKV6</accession>
<dbReference type="GO" id="GO:0015628">
    <property type="term" value="P:protein secretion by the type II secretion system"/>
    <property type="evidence" value="ECO:0007669"/>
    <property type="project" value="InterPro"/>
</dbReference>
<name>A0AA91FKV6_FAUOS</name>
<evidence type="ECO:0000256" key="1">
    <source>
        <dbReference type="SAM" id="Phobius"/>
    </source>
</evidence>
<evidence type="ECO:0008006" key="3">
    <source>
        <dbReference type="Google" id="ProtNLM"/>
    </source>
</evidence>
<proteinExistence type="predicted"/>
<keyword evidence="1" id="KW-0472">Membrane</keyword>
<feature type="transmembrane region" description="Helical" evidence="1">
    <location>
        <begin position="31"/>
        <end position="52"/>
    </location>
</feature>
<dbReference type="GO" id="GO:0015627">
    <property type="term" value="C:type II protein secretion system complex"/>
    <property type="evidence" value="ECO:0007669"/>
    <property type="project" value="InterPro"/>
</dbReference>
<dbReference type="EMBL" id="LZMT01000034">
    <property type="protein sequence ID" value="OBX62216.1"/>
    <property type="molecule type" value="Genomic_DNA"/>
</dbReference>